<dbReference type="AlphaFoldDB" id="A0A6J6IRA2"/>
<proteinExistence type="predicted"/>
<protein>
    <submittedName>
        <fullName evidence="1">Unannotated protein</fullName>
    </submittedName>
</protein>
<dbReference type="EMBL" id="CAEZVP010000014">
    <property type="protein sequence ID" value="CAB4627177.1"/>
    <property type="molecule type" value="Genomic_DNA"/>
</dbReference>
<gene>
    <name evidence="1" type="ORF">UFOPK2046_00158</name>
</gene>
<name>A0A6J6IRA2_9ZZZZ</name>
<evidence type="ECO:0000313" key="1">
    <source>
        <dbReference type="EMBL" id="CAB4627177.1"/>
    </source>
</evidence>
<reference evidence="1" key="1">
    <citation type="submission" date="2020-05" db="EMBL/GenBank/DDBJ databases">
        <authorList>
            <person name="Chiriac C."/>
            <person name="Salcher M."/>
            <person name="Ghai R."/>
            <person name="Kavagutti S V."/>
        </authorList>
    </citation>
    <scope>NUCLEOTIDE SEQUENCE</scope>
</reference>
<organism evidence="1">
    <name type="scientific">freshwater metagenome</name>
    <dbReference type="NCBI Taxonomy" id="449393"/>
    <lineage>
        <taxon>unclassified sequences</taxon>
        <taxon>metagenomes</taxon>
        <taxon>ecological metagenomes</taxon>
    </lineage>
</organism>
<sequence>MLATPDATSAEPDCPWKLNEPAIDVGVPLENVLFPGLVQIAGADLLRKIPKFSLVPEPSVRYQTVIGVCGRA</sequence>
<accession>A0A6J6IRA2</accession>